<dbReference type="EMBL" id="KB532689">
    <property type="protein sequence ID" value="EMP34332.1"/>
    <property type="molecule type" value="Genomic_DNA"/>
</dbReference>
<dbReference type="Proteomes" id="UP000031443">
    <property type="component" value="Unassembled WGS sequence"/>
</dbReference>
<accession>M7C1R1</accession>
<sequence>MYSPRCSKQCIRNLEGKPPKTSEALWDPISRGLTPAPHILPKVPPPLLAPLLLSLAGSSQGACLQDFPVENQAPGKSKWHLDTEAKNQTVQVEINHESLSNPNSVWHRDRFTPELESPDRGTESFRRPSSYLSERWICYSDGRTPAVGCSAARADAALLRHPW</sequence>
<gene>
    <name evidence="1" type="ORF">UY3_08501</name>
</gene>
<dbReference type="AlphaFoldDB" id="M7C1R1"/>
<proteinExistence type="predicted"/>
<organism evidence="1 2">
    <name type="scientific">Chelonia mydas</name>
    <name type="common">Green sea-turtle</name>
    <name type="synonym">Chelonia agassizi</name>
    <dbReference type="NCBI Taxonomy" id="8469"/>
    <lineage>
        <taxon>Eukaryota</taxon>
        <taxon>Metazoa</taxon>
        <taxon>Chordata</taxon>
        <taxon>Craniata</taxon>
        <taxon>Vertebrata</taxon>
        <taxon>Euteleostomi</taxon>
        <taxon>Archelosauria</taxon>
        <taxon>Testudinata</taxon>
        <taxon>Testudines</taxon>
        <taxon>Cryptodira</taxon>
        <taxon>Durocryptodira</taxon>
        <taxon>Americhelydia</taxon>
        <taxon>Chelonioidea</taxon>
        <taxon>Cheloniidae</taxon>
        <taxon>Chelonia</taxon>
    </lineage>
</organism>
<keyword evidence="2" id="KW-1185">Reference proteome</keyword>
<protein>
    <submittedName>
        <fullName evidence="1">Uncharacterized protein</fullName>
    </submittedName>
</protein>
<evidence type="ECO:0000313" key="1">
    <source>
        <dbReference type="EMBL" id="EMP34332.1"/>
    </source>
</evidence>
<name>M7C1R1_CHEMY</name>
<reference evidence="2" key="1">
    <citation type="journal article" date="2013" name="Nat. Genet.">
        <title>The draft genomes of soft-shell turtle and green sea turtle yield insights into the development and evolution of the turtle-specific body plan.</title>
        <authorList>
            <person name="Wang Z."/>
            <person name="Pascual-Anaya J."/>
            <person name="Zadissa A."/>
            <person name="Li W."/>
            <person name="Niimura Y."/>
            <person name="Huang Z."/>
            <person name="Li C."/>
            <person name="White S."/>
            <person name="Xiong Z."/>
            <person name="Fang D."/>
            <person name="Wang B."/>
            <person name="Ming Y."/>
            <person name="Chen Y."/>
            <person name="Zheng Y."/>
            <person name="Kuraku S."/>
            <person name="Pignatelli M."/>
            <person name="Herrero J."/>
            <person name="Beal K."/>
            <person name="Nozawa M."/>
            <person name="Li Q."/>
            <person name="Wang J."/>
            <person name="Zhang H."/>
            <person name="Yu L."/>
            <person name="Shigenobu S."/>
            <person name="Wang J."/>
            <person name="Liu J."/>
            <person name="Flicek P."/>
            <person name="Searle S."/>
            <person name="Wang J."/>
            <person name="Kuratani S."/>
            <person name="Yin Y."/>
            <person name="Aken B."/>
            <person name="Zhang G."/>
            <person name="Irie N."/>
        </authorList>
    </citation>
    <scope>NUCLEOTIDE SEQUENCE [LARGE SCALE GENOMIC DNA]</scope>
</reference>
<evidence type="ECO:0000313" key="2">
    <source>
        <dbReference type="Proteomes" id="UP000031443"/>
    </source>
</evidence>